<evidence type="ECO:0000313" key="2">
    <source>
        <dbReference type="Proteomes" id="UP001501705"/>
    </source>
</evidence>
<reference evidence="1 2" key="1">
    <citation type="journal article" date="2019" name="Int. J. Syst. Evol. Microbiol.">
        <title>The Global Catalogue of Microorganisms (GCM) 10K type strain sequencing project: providing services to taxonomists for standard genome sequencing and annotation.</title>
        <authorList>
            <consortium name="The Broad Institute Genomics Platform"/>
            <consortium name="The Broad Institute Genome Sequencing Center for Infectious Disease"/>
            <person name="Wu L."/>
            <person name="Ma J."/>
        </authorList>
    </citation>
    <scope>NUCLEOTIDE SEQUENCE [LARGE SCALE GENOMIC DNA]</scope>
    <source>
        <strain evidence="1 2">JCM 15572</strain>
    </source>
</reference>
<sequence>MKNDDRRLRRLVVGDVAWRWTVRQQVKPSYEDGRLTLSLFPEGTRHRLVFVFRPGPDRVVSNTYFDAAALVRLPDRSYLNLFEPGTVRRLLDAALPTLDLFVREQVTEVDGWPYFDAVVDSANETGDLVDDDPSP</sequence>
<evidence type="ECO:0000313" key="1">
    <source>
        <dbReference type="EMBL" id="GAA1580487.1"/>
    </source>
</evidence>
<name>A0ABN2DQC4_9ACTN</name>
<dbReference type="Proteomes" id="UP001501705">
    <property type="component" value="Unassembled WGS sequence"/>
</dbReference>
<accession>A0ABN2DQC4</accession>
<keyword evidence="2" id="KW-1185">Reference proteome</keyword>
<organism evidence="1 2">
    <name type="scientific">Kribbella hippodromi</name>
    <dbReference type="NCBI Taxonomy" id="434347"/>
    <lineage>
        <taxon>Bacteria</taxon>
        <taxon>Bacillati</taxon>
        <taxon>Actinomycetota</taxon>
        <taxon>Actinomycetes</taxon>
        <taxon>Propionibacteriales</taxon>
        <taxon>Kribbellaceae</taxon>
        <taxon>Kribbella</taxon>
    </lineage>
</organism>
<dbReference type="RefSeq" id="WP_344235219.1">
    <property type="nucleotide sequence ID" value="NZ_BAAAPH010000013.1"/>
</dbReference>
<proteinExistence type="predicted"/>
<gene>
    <name evidence="1" type="ORF">GCM10009804_41340</name>
</gene>
<protein>
    <submittedName>
        <fullName evidence="1">Uncharacterized protein</fullName>
    </submittedName>
</protein>
<dbReference type="EMBL" id="BAAAPH010000013">
    <property type="protein sequence ID" value="GAA1580487.1"/>
    <property type="molecule type" value="Genomic_DNA"/>
</dbReference>
<comment type="caution">
    <text evidence="1">The sequence shown here is derived from an EMBL/GenBank/DDBJ whole genome shotgun (WGS) entry which is preliminary data.</text>
</comment>